<name>Q3IIT9_PSET1</name>
<organism evidence="7 8">
    <name type="scientific">Pseudoalteromonas translucida (strain TAC 125)</name>
    <dbReference type="NCBI Taxonomy" id="326442"/>
    <lineage>
        <taxon>Bacteria</taxon>
        <taxon>Pseudomonadati</taxon>
        <taxon>Pseudomonadota</taxon>
        <taxon>Gammaproteobacteria</taxon>
        <taxon>Alteromonadales</taxon>
        <taxon>Pseudoalteromonadaceae</taxon>
        <taxon>Pseudoalteromonas</taxon>
    </lineage>
</organism>
<keyword evidence="2" id="KW-0813">Transport</keyword>
<comment type="subcellular location">
    <subcellularLocation>
        <location evidence="1">Membrane</location>
    </subcellularLocation>
</comment>
<dbReference type="PANTHER" id="PTHR48020:SF12">
    <property type="entry name" value="PROTON MYO-INOSITOL COTRANSPORTER"/>
    <property type="match status" value="1"/>
</dbReference>
<keyword evidence="4 6" id="KW-1133">Transmembrane helix</keyword>
<proteinExistence type="predicted"/>
<dbReference type="STRING" id="326442.PSHAa1997"/>
<keyword evidence="8" id="KW-1185">Reference proteome</keyword>
<keyword evidence="5 6" id="KW-0472">Membrane</keyword>
<dbReference type="InterPro" id="IPR050814">
    <property type="entry name" value="Myo-inositol_Transporter"/>
</dbReference>
<dbReference type="Proteomes" id="UP000006843">
    <property type="component" value="Chromosome I"/>
</dbReference>
<feature type="transmembrane region" description="Helical" evidence="6">
    <location>
        <begin position="20"/>
        <end position="41"/>
    </location>
</feature>
<evidence type="ECO:0000256" key="4">
    <source>
        <dbReference type="ARBA" id="ARBA00022989"/>
    </source>
</evidence>
<dbReference type="PATRIC" id="fig|326442.8.peg.1927"/>
<accession>Q3IIT9</accession>
<dbReference type="GO" id="GO:0016020">
    <property type="term" value="C:membrane"/>
    <property type="evidence" value="ECO:0007669"/>
    <property type="project" value="UniProtKB-SubCell"/>
</dbReference>
<dbReference type="Pfam" id="PF00083">
    <property type="entry name" value="Sugar_tr"/>
    <property type="match status" value="1"/>
</dbReference>
<dbReference type="InterPro" id="IPR036259">
    <property type="entry name" value="MFS_trans_sf"/>
</dbReference>
<dbReference type="InterPro" id="IPR005828">
    <property type="entry name" value="MFS_sugar_transport-like"/>
</dbReference>
<dbReference type="GO" id="GO:0022857">
    <property type="term" value="F:transmembrane transporter activity"/>
    <property type="evidence" value="ECO:0007669"/>
    <property type="project" value="InterPro"/>
</dbReference>
<dbReference type="KEGG" id="pha:PSHAa1997"/>
<evidence type="ECO:0000313" key="7">
    <source>
        <dbReference type="EMBL" id="CAI87053.1"/>
    </source>
</evidence>
<gene>
    <name evidence="7" type="ordered locus">PSHAa1997</name>
</gene>
<evidence type="ECO:0000256" key="5">
    <source>
        <dbReference type="ARBA" id="ARBA00023136"/>
    </source>
</evidence>
<evidence type="ECO:0000256" key="1">
    <source>
        <dbReference type="ARBA" id="ARBA00004370"/>
    </source>
</evidence>
<evidence type="ECO:0000256" key="6">
    <source>
        <dbReference type="SAM" id="Phobius"/>
    </source>
</evidence>
<evidence type="ECO:0000256" key="3">
    <source>
        <dbReference type="ARBA" id="ARBA00022692"/>
    </source>
</evidence>
<dbReference type="PANTHER" id="PTHR48020">
    <property type="entry name" value="PROTON MYO-INOSITOL COTRANSPORTER"/>
    <property type="match status" value="1"/>
</dbReference>
<evidence type="ECO:0000313" key="8">
    <source>
        <dbReference type="Proteomes" id="UP000006843"/>
    </source>
</evidence>
<sequence>MSYQALIRIRFSTINSANNIISYANYDATALAVAASAQWIANFAITMTFPIMLANIGLAGAYGFYALSALISLFFVVKYIKETRGKTLESM</sequence>
<dbReference type="EMBL" id="CR954246">
    <property type="protein sequence ID" value="CAI87053.1"/>
    <property type="molecule type" value="Genomic_DNA"/>
</dbReference>
<dbReference type="AlphaFoldDB" id="Q3IIT9"/>
<protein>
    <submittedName>
        <fullName evidence="7">Orphan protein putative membrane protein</fullName>
    </submittedName>
</protein>
<dbReference type="SUPFAM" id="SSF103473">
    <property type="entry name" value="MFS general substrate transporter"/>
    <property type="match status" value="1"/>
</dbReference>
<reference evidence="7 8" key="1">
    <citation type="journal article" date="2005" name="Genome Res.">
        <title>Coping with cold: the genome of the versatile marine Antarctica bacterium Pseudoalteromonas haloplanktis TAC125.</title>
        <authorList>
            <person name="Medigue C."/>
            <person name="Krin E."/>
            <person name="Pascal G."/>
            <person name="Barbe V."/>
            <person name="Bernsel A."/>
            <person name="Bertin P."/>
            <person name="Cheung F."/>
            <person name="Cruveiller S."/>
            <person name="Damico S."/>
            <person name="Duilio A."/>
            <person name="Fang G."/>
            <person name="Feller G."/>
            <person name="Mangenot S."/>
            <person name="Marino G."/>
            <person name="Nilsson J."/>
            <person name="Parilli E."/>
            <person name="Rocha E."/>
            <person name="Rouy Z."/>
            <person name="Sekowska A."/>
            <person name="Tutino M.L."/>
            <person name="Vallenet D."/>
            <person name="von Heijne G."/>
            <person name="Danchin A."/>
        </authorList>
    </citation>
    <scope>NUCLEOTIDE SEQUENCE [LARGE SCALE GENOMIC DNA]</scope>
    <source>
        <strain evidence="8">TAC 125</strain>
    </source>
</reference>
<evidence type="ECO:0000256" key="2">
    <source>
        <dbReference type="ARBA" id="ARBA00022448"/>
    </source>
</evidence>
<dbReference type="Gene3D" id="1.20.1250.20">
    <property type="entry name" value="MFS general substrate transporter like domains"/>
    <property type="match status" value="1"/>
</dbReference>
<feature type="transmembrane region" description="Helical" evidence="6">
    <location>
        <begin position="53"/>
        <end position="77"/>
    </location>
</feature>
<dbReference type="HOGENOM" id="CLU_2424651_0_0_6"/>
<keyword evidence="3 6" id="KW-0812">Transmembrane</keyword>
<dbReference type="eggNOG" id="COG2814">
    <property type="taxonomic scope" value="Bacteria"/>
</dbReference>